<dbReference type="AlphaFoldDB" id="A0A1Y5SAB7"/>
<evidence type="ECO:0000313" key="3">
    <source>
        <dbReference type="EMBL" id="SLN35407.1"/>
    </source>
</evidence>
<organism evidence="3 4">
    <name type="scientific">Palleronia marisminoris</name>
    <dbReference type="NCBI Taxonomy" id="315423"/>
    <lineage>
        <taxon>Bacteria</taxon>
        <taxon>Pseudomonadati</taxon>
        <taxon>Pseudomonadota</taxon>
        <taxon>Alphaproteobacteria</taxon>
        <taxon>Rhodobacterales</taxon>
        <taxon>Roseobacteraceae</taxon>
        <taxon>Palleronia</taxon>
    </lineage>
</organism>
<evidence type="ECO:0000313" key="4">
    <source>
        <dbReference type="Proteomes" id="UP000193870"/>
    </source>
</evidence>
<sequence length="267" mass="26946">MVHLALQIRLVQFQRMTHRPIVLVTGASKGIGAATALAFAEAGYDVCVNYHRDAAGAAETAARCEASGAKVLVSCANVADRAAVSDMLDACDDALGPIACLVNNAGIIGGAAAVTDISEEALHATFATNVFGALYCLQEAARRMRTDRGGAGGAIVNMSSVAATMGSPGEYVHYASSKGAVETLTIGAGKELGPFGIRVTAIRVGTTNTGLHAREGNAARPASIAAATPLGRIAEPVDIAEAAVWLASPKANFVSGTVLTVAGGLLA</sequence>
<dbReference type="FunFam" id="3.40.50.720:FF:000084">
    <property type="entry name" value="Short-chain dehydrogenase reductase"/>
    <property type="match status" value="1"/>
</dbReference>
<dbReference type="GO" id="GO:0016491">
    <property type="term" value="F:oxidoreductase activity"/>
    <property type="evidence" value="ECO:0007669"/>
    <property type="project" value="UniProtKB-KW"/>
</dbReference>
<dbReference type="EMBL" id="FWFV01000003">
    <property type="protein sequence ID" value="SLN35407.1"/>
    <property type="molecule type" value="Genomic_DNA"/>
</dbReference>
<name>A0A1Y5SAB7_9RHOB</name>
<dbReference type="SUPFAM" id="SSF51735">
    <property type="entry name" value="NAD(P)-binding Rossmann-fold domains"/>
    <property type="match status" value="1"/>
</dbReference>
<dbReference type="InterPro" id="IPR002347">
    <property type="entry name" value="SDR_fam"/>
</dbReference>
<dbReference type="STRING" id="315423.SAMN04488020_103200"/>
<dbReference type="PANTHER" id="PTHR43639">
    <property type="entry name" value="OXIDOREDUCTASE, SHORT-CHAIN DEHYDROGENASE/REDUCTASE FAMILY (AFU_ORTHOLOGUE AFUA_5G02870)"/>
    <property type="match status" value="1"/>
</dbReference>
<keyword evidence="4" id="KW-1185">Reference proteome</keyword>
<dbReference type="Gene3D" id="3.40.50.720">
    <property type="entry name" value="NAD(P)-binding Rossmann-like Domain"/>
    <property type="match status" value="1"/>
</dbReference>
<dbReference type="CDD" id="cd05233">
    <property type="entry name" value="SDR_c"/>
    <property type="match status" value="1"/>
</dbReference>
<dbReference type="InterPro" id="IPR036291">
    <property type="entry name" value="NAD(P)-bd_dom_sf"/>
</dbReference>
<evidence type="ECO:0000256" key="1">
    <source>
        <dbReference type="ARBA" id="ARBA00006484"/>
    </source>
</evidence>
<evidence type="ECO:0000256" key="2">
    <source>
        <dbReference type="ARBA" id="ARBA00023002"/>
    </source>
</evidence>
<dbReference type="Proteomes" id="UP000193870">
    <property type="component" value="Unassembled WGS sequence"/>
</dbReference>
<proteinExistence type="inferred from homology"/>
<reference evidence="3 4" key="1">
    <citation type="submission" date="2017-03" db="EMBL/GenBank/DDBJ databases">
        <authorList>
            <person name="Afonso C.L."/>
            <person name="Miller P.J."/>
            <person name="Scott M.A."/>
            <person name="Spackman E."/>
            <person name="Goraichik I."/>
            <person name="Dimitrov K.M."/>
            <person name="Suarez D.L."/>
            <person name="Swayne D.E."/>
        </authorList>
    </citation>
    <scope>NUCLEOTIDE SEQUENCE [LARGE SCALE GENOMIC DNA]</scope>
    <source>
        <strain evidence="3 4">CECT 7066</strain>
    </source>
</reference>
<dbReference type="PROSITE" id="PS00061">
    <property type="entry name" value="ADH_SHORT"/>
    <property type="match status" value="1"/>
</dbReference>
<dbReference type="PANTHER" id="PTHR43639:SF1">
    <property type="entry name" value="SHORT-CHAIN DEHYDROGENASE_REDUCTASE FAMILY PROTEIN"/>
    <property type="match status" value="1"/>
</dbReference>
<comment type="similarity">
    <text evidence="1">Belongs to the short-chain dehydrogenases/reductases (SDR) family.</text>
</comment>
<keyword evidence="2 3" id="KW-0560">Oxidoreductase</keyword>
<gene>
    <name evidence="3" type="primary">ydaD_1</name>
    <name evidence="3" type="ORF">PAM7066_01480</name>
</gene>
<dbReference type="PRINTS" id="PR00081">
    <property type="entry name" value="GDHRDH"/>
</dbReference>
<dbReference type="Pfam" id="PF13561">
    <property type="entry name" value="adh_short_C2"/>
    <property type="match status" value="1"/>
</dbReference>
<dbReference type="PRINTS" id="PR00080">
    <property type="entry name" value="SDRFAMILY"/>
</dbReference>
<dbReference type="InterPro" id="IPR020904">
    <property type="entry name" value="Sc_DH/Rdtase_CS"/>
</dbReference>
<dbReference type="EC" id="1.-.-.-" evidence="3"/>
<protein>
    <submittedName>
        <fullName evidence="3">General stress protein 39</fullName>
        <ecNumber evidence="3">1.-.-.-</ecNumber>
    </submittedName>
</protein>
<accession>A0A1Y5SAB7</accession>